<comment type="caution">
    <text evidence="2">The sequence shown here is derived from an EMBL/GenBank/DDBJ whole genome shotgun (WGS) entry which is preliminary data.</text>
</comment>
<keyword evidence="1" id="KW-1133">Transmembrane helix</keyword>
<sequence length="96" mass="9870">MLVTRTGYPSREATLVRSRLACVCTRVSVLSAVLVTGLLVAGTTASAGARSTVVAQPSPLESFGPVGSAAVVLGVVGMVAGVFRKKKIQPENQRKS</sequence>
<reference evidence="3" key="1">
    <citation type="journal article" date="2019" name="Int. J. Syst. Evol. Microbiol.">
        <title>The Global Catalogue of Microorganisms (GCM) 10K type strain sequencing project: providing services to taxonomists for standard genome sequencing and annotation.</title>
        <authorList>
            <consortium name="The Broad Institute Genomics Platform"/>
            <consortium name="The Broad Institute Genome Sequencing Center for Infectious Disease"/>
            <person name="Wu L."/>
            <person name="Ma J."/>
        </authorList>
    </citation>
    <scope>NUCLEOTIDE SEQUENCE [LARGE SCALE GENOMIC DNA]</scope>
    <source>
        <strain evidence="3">JCM 10303</strain>
    </source>
</reference>
<dbReference type="EMBL" id="BAAAGS010000024">
    <property type="protein sequence ID" value="GAA0534785.1"/>
    <property type="molecule type" value="Genomic_DNA"/>
</dbReference>
<name>A0ABP3N3G5_SACER</name>
<feature type="transmembrane region" description="Helical" evidence="1">
    <location>
        <begin position="20"/>
        <end position="42"/>
    </location>
</feature>
<proteinExistence type="predicted"/>
<feature type="transmembrane region" description="Helical" evidence="1">
    <location>
        <begin position="62"/>
        <end position="83"/>
    </location>
</feature>
<evidence type="ECO:0008006" key="4">
    <source>
        <dbReference type="Google" id="ProtNLM"/>
    </source>
</evidence>
<evidence type="ECO:0000313" key="2">
    <source>
        <dbReference type="EMBL" id="GAA0534785.1"/>
    </source>
</evidence>
<accession>A0ABP3N3G5</accession>
<dbReference type="Proteomes" id="UP001500729">
    <property type="component" value="Unassembled WGS sequence"/>
</dbReference>
<organism evidence="2 3">
    <name type="scientific">Saccharopolyspora erythraea</name>
    <name type="common">Streptomyces erythraeus</name>
    <dbReference type="NCBI Taxonomy" id="1836"/>
    <lineage>
        <taxon>Bacteria</taxon>
        <taxon>Bacillati</taxon>
        <taxon>Actinomycetota</taxon>
        <taxon>Actinomycetes</taxon>
        <taxon>Pseudonocardiales</taxon>
        <taxon>Pseudonocardiaceae</taxon>
        <taxon>Saccharopolyspora</taxon>
    </lineage>
</organism>
<keyword evidence="3" id="KW-1185">Reference proteome</keyword>
<evidence type="ECO:0000313" key="3">
    <source>
        <dbReference type="Proteomes" id="UP001500729"/>
    </source>
</evidence>
<gene>
    <name evidence="2" type="ORF">GCM10009533_37370</name>
</gene>
<protein>
    <recommendedName>
        <fullName evidence="4">Secreted protein with PEP-CTERM sorting signal</fullName>
    </recommendedName>
</protein>
<evidence type="ECO:0000256" key="1">
    <source>
        <dbReference type="SAM" id="Phobius"/>
    </source>
</evidence>
<keyword evidence="1" id="KW-0812">Transmembrane</keyword>
<keyword evidence="1" id="KW-0472">Membrane</keyword>